<keyword evidence="15" id="KW-1185">Reference proteome</keyword>
<dbReference type="PANTHER" id="PTHR11504:SF0">
    <property type="entry name" value="CYTOCHROME C OXIDASE SUBUNIT"/>
    <property type="match status" value="1"/>
</dbReference>
<organism evidence="14 15">
    <name type="scientific">Aplosporella prunicola CBS 121167</name>
    <dbReference type="NCBI Taxonomy" id="1176127"/>
    <lineage>
        <taxon>Eukaryota</taxon>
        <taxon>Fungi</taxon>
        <taxon>Dikarya</taxon>
        <taxon>Ascomycota</taxon>
        <taxon>Pezizomycotina</taxon>
        <taxon>Dothideomycetes</taxon>
        <taxon>Dothideomycetes incertae sedis</taxon>
        <taxon>Botryosphaeriales</taxon>
        <taxon>Aplosporellaceae</taxon>
        <taxon>Aplosporella</taxon>
    </lineage>
</organism>
<proteinExistence type="inferred from homology"/>
<keyword evidence="4" id="KW-0812">Transmembrane</keyword>
<dbReference type="InterPro" id="IPR036418">
    <property type="entry name" value="Cyt_c_oxidase_su6a_sf"/>
</dbReference>
<dbReference type="EMBL" id="ML995476">
    <property type="protein sequence ID" value="KAF2146217.1"/>
    <property type="molecule type" value="Genomic_DNA"/>
</dbReference>
<comment type="subcellular location">
    <subcellularLocation>
        <location evidence="1">Mitochondrion inner membrane</location>
        <topology evidence="1">Single-pass membrane protein</topology>
    </subcellularLocation>
</comment>
<keyword evidence="9 12" id="KW-0496">Mitochondrion</keyword>
<dbReference type="GO" id="GO:0005743">
    <property type="term" value="C:mitochondrial inner membrane"/>
    <property type="evidence" value="ECO:0007669"/>
    <property type="project" value="UniProtKB-SubCell"/>
</dbReference>
<keyword evidence="8" id="KW-0560">Oxidoreductase</keyword>
<dbReference type="RefSeq" id="XP_033401926.1">
    <property type="nucleotide sequence ID" value="XM_033536407.1"/>
</dbReference>
<dbReference type="Gene3D" id="4.10.95.10">
    <property type="entry name" value="Cytochrome c oxidase, subunit VIa"/>
    <property type="match status" value="1"/>
</dbReference>
<accession>A0A6A6BTR3</accession>
<dbReference type="PANTHER" id="PTHR11504">
    <property type="entry name" value="CYTOCHROME C OXIDASE POLYPEPTIDE VIA"/>
    <property type="match status" value="1"/>
</dbReference>
<dbReference type="InterPro" id="IPR018507">
    <property type="entry name" value="Cyt_c_oxidase_su6a_CS"/>
</dbReference>
<dbReference type="FunFam" id="4.10.95.10:FF:000001">
    <property type="entry name" value="Cytochrome c oxidase subunit 6A, mitochondrial"/>
    <property type="match status" value="1"/>
</dbReference>
<protein>
    <recommendedName>
        <fullName evidence="12">Cytochrome c oxidase subunit</fullName>
    </recommendedName>
    <alternativeName>
        <fullName evidence="12">Cytochrome c oxidase polypeptide VIa</fullName>
    </alternativeName>
</protein>
<dbReference type="GO" id="GO:0030234">
    <property type="term" value="F:enzyme regulator activity"/>
    <property type="evidence" value="ECO:0007669"/>
    <property type="project" value="TreeGrafter"/>
</dbReference>
<evidence type="ECO:0000256" key="10">
    <source>
        <dbReference type="ARBA" id="ARBA00023136"/>
    </source>
</evidence>
<keyword evidence="10 12" id="KW-0472">Membrane</keyword>
<evidence type="ECO:0000256" key="2">
    <source>
        <dbReference type="ARBA" id="ARBA00004673"/>
    </source>
</evidence>
<evidence type="ECO:0000256" key="11">
    <source>
        <dbReference type="RuleBase" id="RU004396"/>
    </source>
</evidence>
<dbReference type="SUPFAM" id="SSF81411">
    <property type="entry name" value="Mitochondrial cytochrome c oxidase subunit VIa"/>
    <property type="match status" value="1"/>
</dbReference>
<comment type="similarity">
    <text evidence="3 11">Belongs to the cytochrome c oxidase subunit 6A family.</text>
</comment>
<evidence type="ECO:0000256" key="8">
    <source>
        <dbReference type="ARBA" id="ARBA00023002"/>
    </source>
</evidence>
<dbReference type="OrthoDB" id="5947505at2759"/>
<sequence length="136" mass="15749">MLPQRTLARSAQLLRAPATRSALRRPYSTQGAGESGFQGAADNAFNRERAAVKQHAAETSDLWRKLSIYVVVPCLAIASANAYRLYYEHEEHEKHLPPREERPEYPYQNIRTKNFFWGDGDKTAFWNDNHNYHKKD</sequence>
<dbReference type="Proteomes" id="UP000799438">
    <property type="component" value="Unassembled WGS sequence"/>
</dbReference>
<dbReference type="InterPro" id="IPR001349">
    <property type="entry name" value="Cyt_c_oxidase_su6a"/>
</dbReference>
<keyword evidence="7" id="KW-1133">Transmembrane helix</keyword>
<gene>
    <name evidence="14" type="ORF">K452DRAFT_219342</name>
</gene>
<reference evidence="14" key="1">
    <citation type="journal article" date="2020" name="Stud. Mycol.">
        <title>101 Dothideomycetes genomes: a test case for predicting lifestyles and emergence of pathogens.</title>
        <authorList>
            <person name="Haridas S."/>
            <person name="Albert R."/>
            <person name="Binder M."/>
            <person name="Bloem J."/>
            <person name="Labutti K."/>
            <person name="Salamov A."/>
            <person name="Andreopoulos B."/>
            <person name="Baker S."/>
            <person name="Barry K."/>
            <person name="Bills G."/>
            <person name="Bluhm B."/>
            <person name="Cannon C."/>
            <person name="Castanera R."/>
            <person name="Culley D."/>
            <person name="Daum C."/>
            <person name="Ezra D."/>
            <person name="Gonzalez J."/>
            <person name="Henrissat B."/>
            <person name="Kuo A."/>
            <person name="Liang C."/>
            <person name="Lipzen A."/>
            <person name="Lutzoni F."/>
            <person name="Magnuson J."/>
            <person name="Mondo S."/>
            <person name="Nolan M."/>
            <person name="Ohm R."/>
            <person name="Pangilinan J."/>
            <person name="Park H.-J."/>
            <person name="Ramirez L."/>
            <person name="Alfaro M."/>
            <person name="Sun H."/>
            <person name="Tritt A."/>
            <person name="Yoshinaga Y."/>
            <person name="Zwiers L.-H."/>
            <person name="Turgeon B."/>
            <person name="Goodwin S."/>
            <person name="Spatafora J."/>
            <person name="Crous P."/>
            <person name="Grigoriev I."/>
        </authorList>
    </citation>
    <scope>NUCLEOTIDE SEQUENCE</scope>
    <source>
        <strain evidence="14">CBS 121167</strain>
    </source>
</reference>
<evidence type="ECO:0000256" key="12">
    <source>
        <dbReference type="RuleBase" id="RU004397"/>
    </source>
</evidence>
<dbReference type="GO" id="GO:0016491">
    <property type="term" value="F:oxidoreductase activity"/>
    <property type="evidence" value="ECO:0007669"/>
    <property type="project" value="UniProtKB-KW"/>
</dbReference>
<dbReference type="PROSITE" id="PS01329">
    <property type="entry name" value="COX6A"/>
    <property type="match status" value="1"/>
</dbReference>
<evidence type="ECO:0000256" key="9">
    <source>
        <dbReference type="ARBA" id="ARBA00023128"/>
    </source>
</evidence>
<evidence type="ECO:0000256" key="7">
    <source>
        <dbReference type="ARBA" id="ARBA00022989"/>
    </source>
</evidence>
<dbReference type="AlphaFoldDB" id="A0A6A6BTR3"/>
<keyword evidence="6" id="KW-0809">Transit peptide</keyword>
<evidence type="ECO:0000256" key="5">
    <source>
        <dbReference type="ARBA" id="ARBA00022792"/>
    </source>
</evidence>
<name>A0A6A6BTR3_9PEZI</name>
<comment type="pathway">
    <text evidence="2">Energy metabolism; oxidative phosphorylation.</text>
</comment>
<evidence type="ECO:0000256" key="3">
    <source>
        <dbReference type="ARBA" id="ARBA00005553"/>
    </source>
</evidence>
<dbReference type="Pfam" id="PF02046">
    <property type="entry name" value="COX6A"/>
    <property type="match status" value="1"/>
</dbReference>
<evidence type="ECO:0000256" key="1">
    <source>
        <dbReference type="ARBA" id="ARBA00004434"/>
    </source>
</evidence>
<dbReference type="GO" id="GO:0006123">
    <property type="term" value="P:mitochondrial electron transport, cytochrome c to oxygen"/>
    <property type="evidence" value="ECO:0007669"/>
    <property type="project" value="TreeGrafter"/>
</dbReference>
<evidence type="ECO:0000313" key="15">
    <source>
        <dbReference type="Proteomes" id="UP000799438"/>
    </source>
</evidence>
<keyword evidence="5 12" id="KW-0999">Mitochondrion inner membrane</keyword>
<evidence type="ECO:0000256" key="4">
    <source>
        <dbReference type="ARBA" id="ARBA00022692"/>
    </source>
</evidence>
<evidence type="ECO:0000256" key="6">
    <source>
        <dbReference type="ARBA" id="ARBA00022946"/>
    </source>
</evidence>
<dbReference type="GeneID" id="54293903"/>
<feature type="region of interest" description="Disordered" evidence="13">
    <location>
        <begin position="19"/>
        <end position="40"/>
    </location>
</feature>
<dbReference type="CDD" id="cd00925">
    <property type="entry name" value="Cyt_c_Oxidase_VIa"/>
    <property type="match status" value="1"/>
</dbReference>
<evidence type="ECO:0000256" key="13">
    <source>
        <dbReference type="SAM" id="MobiDB-lite"/>
    </source>
</evidence>
<evidence type="ECO:0000313" key="14">
    <source>
        <dbReference type="EMBL" id="KAF2146217.1"/>
    </source>
</evidence>
<dbReference type="UniPathway" id="UPA00705"/>